<feature type="domain" description="DUF4988" evidence="1">
    <location>
        <begin position="26"/>
        <end position="207"/>
    </location>
</feature>
<name>A0A948TMK6_9BACT</name>
<dbReference type="InterPro" id="IPR032149">
    <property type="entry name" value="DUF4988"/>
</dbReference>
<evidence type="ECO:0000313" key="2">
    <source>
        <dbReference type="EMBL" id="MBU3856178.1"/>
    </source>
</evidence>
<reference evidence="2" key="2">
    <citation type="submission" date="2021-04" db="EMBL/GenBank/DDBJ databases">
        <authorList>
            <person name="Gilroy R."/>
        </authorList>
    </citation>
    <scope>NUCLEOTIDE SEQUENCE</scope>
    <source>
        <strain evidence="2">8470</strain>
    </source>
</reference>
<protein>
    <recommendedName>
        <fullName evidence="1">DUF4988 domain-containing protein</fullName>
    </recommendedName>
</protein>
<dbReference type="SUPFAM" id="SSF53300">
    <property type="entry name" value="vWA-like"/>
    <property type="match status" value="1"/>
</dbReference>
<reference evidence="2" key="1">
    <citation type="journal article" date="2021" name="PeerJ">
        <title>Extensive microbial diversity within the chicken gut microbiome revealed by metagenomics and culture.</title>
        <authorList>
            <person name="Gilroy R."/>
            <person name="Ravi A."/>
            <person name="Getino M."/>
            <person name="Pursley I."/>
            <person name="Horton D.L."/>
            <person name="Alikhan N.F."/>
            <person name="Baker D."/>
            <person name="Gharbi K."/>
            <person name="Hall N."/>
            <person name="Watson M."/>
            <person name="Adriaenssens E.M."/>
            <person name="Foster-Nyarko E."/>
            <person name="Jarju S."/>
            <person name="Secka A."/>
            <person name="Antonio M."/>
            <person name="Oren A."/>
            <person name="Chaudhuri R.R."/>
            <person name="La Ragione R."/>
            <person name="Hildebrand F."/>
            <person name="Pallen M.J."/>
        </authorList>
    </citation>
    <scope>NUCLEOTIDE SEQUENCE</scope>
    <source>
        <strain evidence="2">8470</strain>
    </source>
</reference>
<evidence type="ECO:0000259" key="1">
    <source>
        <dbReference type="Pfam" id="PF16378"/>
    </source>
</evidence>
<sequence>MKISKFWLMLSFAATLASCQYDDEELWNKVNSLDDRVTAVEGSLNNLNQTIPSLQTIVEAMENRTYISSVTSTSDGYKIDFSDGKSATITNGESAPVIGINKDADGKYYWTQSFNGTEEWLVDEGGNKMPVAGKDAVTPQLKVNANGCWTVSYDNGATFTEVLDETGKPVSAVGTEGEKGDSFFSNVTIENGRLVLTMLDGEEIEIPFDKAAAIGVSDSKAGATPDVKEEESNLVLPQPQFYMEEGSNNDVLCMSLTGIQTPDTKEWMKLYGTGNAGQNIWAEIDGKPKAITVTNSGELARVASRADFAATKAKADVVFLVDNSGSMSEEANQVAEEIISWSQTLSQVMDVQFGCVGAAESGIINGAIDITSVENLHAYLNRSGISGTSRTRGFEDTELQTTAQSYGDPNAECGGIMLHFADEHFTFRESANRIYVHFTDEPNQAGNYDWSIESVNRESEHYNWGATQGTIHTIFSDLNNYKPDTYNWNTPNNEDPRLFSTYTGGTSMTVNSSFAGVTLDGLEVTGAITNSYVIRFNVTEDMLTGKHTVTIVIQSKDGKYQARITYKDVEFA</sequence>
<comment type="caution">
    <text evidence="2">The sequence shown here is derived from an EMBL/GenBank/DDBJ whole genome shotgun (WGS) entry which is preliminary data.</text>
</comment>
<evidence type="ECO:0000313" key="3">
    <source>
        <dbReference type="Proteomes" id="UP000784286"/>
    </source>
</evidence>
<accession>A0A948TMK6</accession>
<dbReference type="Gene3D" id="3.40.50.410">
    <property type="entry name" value="von Willebrand factor, type A domain"/>
    <property type="match status" value="1"/>
</dbReference>
<dbReference type="Pfam" id="PF16378">
    <property type="entry name" value="DUF4988"/>
    <property type="match status" value="1"/>
</dbReference>
<gene>
    <name evidence="2" type="ORF">H9928_06435</name>
</gene>
<organism evidence="2 3">
    <name type="scientific">Candidatus Phocaeicola excrementipullorum</name>
    <dbReference type="NCBI Taxonomy" id="2838731"/>
    <lineage>
        <taxon>Bacteria</taxon>
        <taxon>Pseudomonadati</taxon>
        <taxon>Bacteroidota</taxon>
        <taxon>Bacteroidia</taxon>
        <taxon>Bacteroidales</taxon>
        <taxon>Bacteroidaceae</taxon>
        <taxon>Phocaeicola</taxon>
    </lineage>
</organism>
<dbReference type="InterPro" id="IPR036465">
    <property type="entry name" value="vWFA_dom_sf"/>
</dbReference>
<dbReference type="AlphaFoldDB" id="A0A948TMK6"/>
<proteinExistence type="predicted"/>
<dbReference type="EMBL" id="JAHLFJ010000060">
    <property type="protein sequence ID" value="MBU3856178.1"/>
    <property type="molecule type" value="Genomic_DNA"/>
</dbReference>
<dbReference type="Proteomes" id="UP000784286">
    <property type="component" value="Unassembled WGS sequence"/>
</dbReference>
<dbReference type="PROSITE" id="PS51257">
    <property type="entry name" value="PROKAR_LIPOPROTEIN"/>
    <property type="match status" value="1"/>
</dbReference>